<keyword evidence="1" id="KW-0547">Nucleotide-binding</keyword>
<sequence>MAIINQATKELQVKIVYYGPAMGGKTTNLVQVHDHVQTAAGNKGKLVSLATSSDRTLFFDFLPIEAMSIKGFKTKFQLYTVPGQVIYNTTRQLVLRGVDGIVFVADSQYEKMAENVESFQNLEENLKSLKLNLTDIPYVLQYNKQDLPNVAPVEYMEYLLNNREVQVPSFTSVAHKCEGVFESLNMITRMLLNKFISQQQNVGVHQPA</sequence>
<dbReference type="EMBL" id="ABOX02000004">
    <property type="protein sequence ID" value="EEF62645.1"/>
    <property type="molecule type" value="Genomic_DNA"/>
</dbReference>
<dbReference type="GO" id="GO:0003924">
    <property type="term" value="F:GTPase activity"/>
    <property type="evidence" value="ECO:0007669"/>
    <property type="project" value="InterPro"/>
</dbReference>
<accession>B9XCH7</accession>
<evidence type="ECO:0000313" key="3">
    <source>
        <dbReference type="EMBL" id="EEF62645.1"/>
    </source>
</evidence>
<dbReference type="STRING" id="320771.Cflav_PD5280"/>
<protein>
    <submittedName>
        <fullName evidence="3">MglA protein</fullName>
    </submittedName>
</protein>
<evidence type="ECO:0000256" key="1">
    <source>
        <dbReference type="ARBA" id="ARBA00022741"/>
    </source>
</evidence>
<dbReference type="RefSeq" id="WP_007413525.1">
    <property type="nucleotide sequence ID" value="NZ_ABOX02000004.1"/>
</dbReference>
<dbReference type="SUPFAM" id="SSF52540">
    <property type="entry name" value="P-loop containing nucleoside triphosphate hydrolases"/>
    <property type="match status" value="1"/>
</dbReference>
<keyword evidence="2" id="KW-0342">GTP-binding</keyword>
<dbReference type="OrthoDB" id="9779858at2"/>
<dbReference type="Pfam" id="PF00025">
    <property type="entry name" value="Arf"/>
    <property type="match status" value="1"/>
</dbReference>
<dbReference type="PANTHER" id="PTHR42708:SF1">
    <property type="entry name" value="GLIDING MOTILITY PROTEIN MGLA"/>
    <property type="match status" value="1"/>
</dbReference>
<reference evidence="3 4" key="1">
    <citation type="journal article" date="2011" name="J. Bacteriol.">
        <title>Genome sequence of 'Pedosphaera parvula' Ellin514, an aerobic Verrucomicrobial isolate from pasture soil.</title>
        <authorList>
            <person name="Kant R."/>
            <person name="van Passel M.W."/>
            <person name="Sangwan P."/>
            <person name="Palva A."/>
            <person name="Lucas S."/>
            <person name="Copeland A."/>
            <person name="Lapidus A."/>
            <person name="Glavina Del Rio T."/>
            <person name="Dalin E."/>
            <person name="Tice H."/>
            <person name="Bruce D."/>
            <person name="Goodwin L."/>
            <person name="Pitluck S."/>
            <person name="Chertkov O."/>
            <person name="Larimer F.W."/>
            <person name="Land M.L."/>
            <person name="Hauser L."/>
            <person name="Brettin T.S."/>
            <person name="Detter J.C."/>
            <person name="Han S."/>
            <person name="de Vos W.M."/>
            <person name="Janssen P.H."/>
            <person name="Smidt H."/>
        </authorList>
    </citation>
    <scope>NUCLEOTIDE SEQUENCE [LARGE SCALE GENOMIC DNA]</scope>
    <source>
        <strain evidence="3 4">Ellin514</strain>
    </source>
</reference>
<evidence type="ECO:0000313" key="4">
    <source>
        <dbReference type="Proteomes" id="UP000003688"/>
    </source>
</evidence>
<dbReference type="GO" id="GO:0005525">
    <property type="term" value="F:GTP binding"/>
    <property type="evidence" value="ECO:0007669"/>
    <property type="project" value="UniProtKB-KW"/>
</dbReference>
<evidence type="ECO:0000256" key="2">
    <source>
        <dbReference type="ARBA" id="ARBA00023134"/>
    </source>
</evidence>
<dbReference type="PANTHER" id="PTHR42708">
    <property type="entry name" value="ATP/GTP-BINDING PROTEIN-RELATED"/>
    <property type="match status" value="1"/>
</dbReference>
<dbReference type="InterPro" id="IPR027417">
    <property type="entry name" value="P-loop_NTPase"/>
</dbReference>
<dbReference type="InterPro" id="IPR006689">
    <property type="entry name" value="Small_GTPase_ARF/SAR"/>
</dbReference>
<comment type="caution">
    <text evidence="3">The sequence shown here is derived from an EMBL/GenBank/DDBJ whole genome shotgun (WGS) entry which is preliminary data.</text>
</comment>
<dbReference type="AlphaFoldDB" id="B9XCH7"/>
<name>B9XCH7_PEDPL</name>
<organism evidence="3 4">
    <name type="scientific">Pedosphaera parvula (strain Ellin514)</name>
    <dbReference type="NCBI Taxonomy" id="320771"/>
    <lineage>
        <taxon>Bacteria</taxon>
        <taxon>Pseudomonadati</taxon>
        <taxon>Verrucomicrobiota</taxon>
        <taxon>Pedosphaerae</taxon>
        <taxon>Pedosphaerales</taxon>
        <taxon>Pedosphaeraceae</taxon>
        <taxon>Pedosphaera</taxon>
    </lineage>
</organism>
<dbReference type="CDD" id="cd00882">
    <property type="entry name" value="Ras_like_GTPase"/>
    <property type="match status" value="1"/>
</dbReference>
<gene>
    <name evidence="3" type="ORF">Cflav_PD5280</name>
</gene>
<dbReference type="Gene3D" id="3.40.50.300">
    <property type="entry name" value="P-loop containing nucleotide triphosphate hydrolases"/>
    <property type="match status" value="1"/>
</dbReference>
<dbReference type="Proteomes" id="UP000003688">
    <property type="component" value="Unassembled WGS sequence"/>
</dbReference>
<dbReference type="InterPro" id="IPR052705">
    <property type="entry name" value="Gliding_Motility_GTPase"/>
</dbReference>
<proteinExistence type="predicted"/>
<keyword evidence="4" id="KW-1185">Reference proteome</keyword>